<gene>
    <name evidence="2" type="ORF">scyTo_0019830</name>
</gene>
<accession>A0A401PS95</accession>
<proteinExistence type="predicted"/>
<dbReference type="EMBL" id="BFAA01015178">
    <property type="protein sequence ID" value="GCB75990.1"/>
    <property type="molecule type" value="Genomic_DNA"/>
</dbReference>
<comment type="caution">
    <text evidence="2">The sequence shown here is derived from an EMBL/GenBank/DDBJ whole genome shotgun (WGS) entry which is preliminary data.</text>
</comment>
<feature type="region of interest" description="Disordered" evidence="1">
    <location>
        <begin position="38"/>
        <end position="77"/>
    </location>
</feature>
<evidence type="ECO:0000313" key="3">
    <source>
        <dbReference type="Proteomes" id="UP000288216"/>
    </source>
</evidence>
<evidence type="ECO:0000256" key="1">
    <source>
        <dbReference type="SAM" id="MobiDB-lite"/>
    </source>
</evidence>
<keyword evidence="3" id="KW-1185">Reference proteome</keyword>
<sequence>MVRSMDIGNGMNHGTQKWNEERKMGMKMEWNLEHGNGMNDRKWKSMMENGDGINDATEGMIENGNEINAGKREWNEG</sequence>
<feature type="region of interest" description="Disordered" evidence="1">
    <location>
        <begin position="1"/>
        <end position="20"/>
    </location>
</feature>
<protein>
    <submittedName>
        <fullName evidence="2">Uncharacterized protein</fullName>
    </submittedName>
</protein>
<organism evidence="2 3">
    <name type="scientific">Scyliorhinus torazame</name>
    <name type="common">Cloudy catshark</name>
    <name type="synonym">Catulus torazame</name>
    <dbReference type="NCBI Taxonomy" id="75743"/>
    <lineage>
        <taxon>Eukaryota</taxon>
        <taxon>Metazoa</taxon>
        <taxon>Chordata</taxon>
        <taxon>Craniata</taxon>
        <taxon>Vertebrata</taxon>
        <taxon>Chondrichthyes</taxon>
        <taxon>Elasmobranchii</taxon>
        <taxon>Galeomorphii</taxon>
        <taxon>Galeoidea</taxon>
        <taxon>Carcharhiniformes</taxon>
        <taxon>Scyliorhinidae</taxon>
        <taxon>Scyliorhinus</taxon>
    </lineage>
</organism>
<name>A0A401PS95_SCYTO</name>
<dbReference type="Proteomes" id="UP000288216">
    <property type="component" value="Unassembled WGS sequence"/>
</dbReference>
<reference evidence="2 3" key="1">
    <citation type="journal article" date="2018" name="Nat. Ecol. Evol.">
        <title>Shark genomes provide insights into elasmobranch evolution and the origin of vertebrates.</title>
        <authorList>
            <person name="Hara Y"/>
            <person name="Yamaguchi K"/>
            <person name="Onimaru K"/>
            <person name="Kadota M"/>
            <person name="Koyanagi M"/>
            <person name="Keeley SD"/>
            <person name="Tatsumi K"/>
            <person name="Tanaka K"/>
            <person name="Motone F"/>
            <person name="Kageyama Y"/>
            <person name="Nozu R"/>
            <person name="Adachi N"/>
            <person name="Nishimura O"/>
            <person name="Nakagawa R"/>
            <person name="Tanegashima C"/>
            <person name="Kiyatake I"/>
            <person name="Matsumoto R"/>
            <person name="Murakumo K"/>
            <person name="Nishida K"/>
            <person name="Terakita A"/>
            <person name="Kuratani S"/>
            <person name="Sato K"/>
            <person name="Hyodo S Kuraku.S."/>
        </authorList>
    </citation>
    <scope>NUCLEOTIDE SEQUENCE [LARGE SCALE GENOMIC DNA]</scope>
</reference>
<evidence type="ECO:0000313" key="2">
    <source>
        <dbReference type="EMBL" id="GCB75990.1"/>
    </source>
</evidence>
<dbReference type="AlphaFoldDB" id="A0A401PS95"/>